<evidence type="ECO:0000313" key="4">
    <source>
        <dbReference type="Proteomes" id="UP000219286"/>
    </source>
</evidence>
<dbReference type="AlphaFoldDB" id="A0A2H2ZEU8"/>
<dbReference type="InterPro" id="IPR036291">
    <property type="entry name" value="NAD(P)-bd_dom_sf"/>
</dbReference>
<dbReference type="EMBL" id="LFMI01000612">
    <property type="protein sequence ID" value="OTA05573.1"/>
    <property type="molecule type" value="Genomic_DNA"/>
</dbReference>
<comment type="caution">
    <text evidence="3">The sequence shown here is derived from an EMBL/GenBank/DDBJ whole genome shotgun (WGS) entry which is preliminary data.</text>
</comment>
<accession>A0A2H2ZEU8</accession>
<protein>
    <submittedName>
        <fullName evidence="3">Short chain dehydrogenase/reductase</fullName>
    </submittedName>
</protein>
<keyword evidence="4" id="KW-1185">Reference proteome</keyword>
<dbReference type="GO" id="GO:0016491">
    <property type="term" value="F:oxidoreductase activity"/>
    <property type="evidence" value="ECO:0007669"/>
    <property type="project" value="UniProtKB-KW"/>
</dbReference>
<dbReference type="CDD" id="cd05374">
    <property type="entry name" value="17beta-HSD-like_SDR_c"/>
    <property type="match status" value="1"/>
</dbReference>
<organism evidence="3 4">
    <name type="scientific">Trichoderma parareesei</name>
    <name type="common">Filamentous fungus</name>
    <dbReference type="NCBI Taxonomy" id="858221"/>
    <lineage>
        <taxon>Eukaryota</taxon>
        <taxon>Fungi</taxon>
        <taxon>Dikarya</taxon>
        <taxon>Ascomycota</taxon>
        <taxon>Pezizomycotina</taxon>
        <taxon>Sordariomycetes</taxon>
        <taxon>Hypocreomycetidae</taxon>
        <taxon>Hypocreales</taxon>
        <taxon>Hypocreaceae</taxon>
        <taxon>Trichoderma</taxon>
    </lineage>
</organism>
<comment type="similarity">
    <text evidence="1">Belongs to the short-chain dehydrogenases/reductases (SDR) family.</text>
</comment>
<dbReference type="PANTHER" id="PTHR43976">
    <property type="entry name" value="SHORT CHAIN DEHYDROGENASE"/>
    <property type="match status" value="1"/>
</dbReference>
<dbReference type="PRINTS" id="PR00081">
    <property type="entry name" value="GDHRDH"/>
</dbReference>
<dbReference type="Pfam" id="PF00106">
    <property type="entry name" value="adh_short"/>
    <property type="match status" value="1"/>
</dbReference>
<dbReference type="PANTHER" id="PTHR43976:SF16">
    <property type="entry name" value="SHORT-CHAIN DEHYDROGENASE_REDUCTASE FAMILY PROTEIN"/>
    <property type="match status" value="1"/>
</dbReference>
<evidence type="ECO:0000256" key="1">
    <source>
        <dbReference type="ARBA" id="ARBA00006484"/>
    </source>
</evidence>
<gene>
    <name evidence="3" type="ORF">A9Z42_0062300</name>
</gene>
<dbReference type="InterPro" id="IPR002347">
    <property type="entry name" value="SDR_fam"/>
</dbReference>
<dbReference type="InterPro" id="IPR051911">
    <property type="entry name" value="SDR_oxidoreductase"/>
</dbReference>
<evidence type="ECO:0000313" key="3">
    <source>
        <dbReference type="EMBL" id="OTA05573.1"/>
    </source>
</evidence>
<reference evidence="3 4" key="1">
    <citation type="journal article" date="2015" name="Genome Announc.">
        <title>Genome sequence and annotation of Trichoderma parareesei, the ancestor of the cellulase producer Trichoderma reesei.</title>
        <authorList>
            <person name="Yang D."/>
            <person name="Pomraning K."/>
            <person name="Kopchinskiy A."/>
            <person name="Karimi Aghcheh R."/>
            <person name="Atanasova L."/>
            <person name="Chenthamara K."/>
            <person name="Baker S.E."/>
            <person name="Zhang R."/>
            <person name="Shen Q."/>
            <person name="Freitag M."/>
            <person name="Kubicek C.P."/>
            <person name="Druzhinina I.S."/>
        </authorList>
    </citation>
    <scope>NUCLEOTIDE SEQUENCE [LARGE SCALE GENOMIC DNA]</scope>
    <source>
        <strain evidence="3 4">CBS 125925</strain>
    </source>
</reference>
<dbReference type="Gene3D" id="3.40.50.720">
    <property type="entry name" value="NAD(P)-binding Rossmann-like Domain"/>
    <property type="match status" value="1"/>
</dbReference>
<dbReference type="Proteomes" id="UP000219286">
    <property type="component" value="Unassembled WGS sequence"/>
</dbReference>
<dbReference type="OrthoDB" id="1274115at2759"/>
<dbReference type="SUPFAM" id="SSF51735">
    <property type="entry name" value="NAD(P)-binding Rossmann-fold domains"/>
    <property type="match status" value="1"/>
</dbReference>
<sequence>MPPVWFITAASSGFGHAIALSALRRGHTVVATARNPSRIADLAAAGAHTLPYDVTAPLPVARDLAEQVFAQHGRVDYLINAAGYILEGSIEEASPEEVLASFDTNVFGAMRTIQAFLPHMRAQEPVVGGEEVRGVVATFGSLGSWRGSPSAGVYAMTKWACSALAETLALELEPFRIKATVIEPGYFRTGFLNPGARVSTKTRLEAYEDEGTPTGRARRGLVATDGRQLGDVKKGAEVVVDVLTGTGVAKGRELPVRVVLGSDAEGVVRNKMAETGRILDEWREVIRSTDSPLEE</sequence>
<keyword evidence="2" id="KW-0560">Oxidoreductase</keyword>
<evidence type="ECO:0000256" key="2">
    <source>
        <dbReference type="ARBA" id="ARBA00023002"/>
    </source>
</evidence>
<name>A0A2H2ZEU8_TRIPA</name>
<proteinExistence type="inferred from homology"/>